<dbReference type="AlphaFoldDB" id="A0A399EBF9"/>
<evidence type="ECO:0000256" key="2">
    <source>
        <dbReference type="ARBA" id="ARBA00009695"/>
    </source>
</evidence>
<organism evidence="7 8">
    <name type="scientific">Calidithermus terrae</name>
    <dbReference type="NCBI Taxonomy" id="1408545"/>
    <lineage>
        <taxon>Bacteria</taxon>
        <taxon>Thermotogati</taxon>
        <taxon>Deinococcota</taxon>
        <taxon>Deinococci</taxon>
        <taxon>Thermales</taxon>
        <taxon>Thermaceae</taxon>
        <taxon>Calidithermus</taxon>
    </lineage>
</organism>
<dbReference type="GO" id="GO:0005737">
    <property type="term" value="C:cytoplasm"/>
    <property type="evidence" value="ECO:0007669"/>
    <property type="project" value="UniProtKB-SubCell"/>
</dbReference>
<dbReference type="Proteomes" id="UP000265715">
    <property type="component" value="Unassembled WGS sequence"/>
</dbReference>
<sequence length="148" mass="16609">MNAELLQYALRVLAVRAYSEAALERKLLRRGSAAEVEAVLAEVRRMGYLDDRKYAEGYARLYQGRWGAAKIRRSLKAKGVPDRVIDEVLRALEPEGDPVAEALALLERYQSRHKGDKPKAIRFLANRGFSFAAALEAWARYEAGEAEG</sequence>
<evidence type="ECO:0000256" key="5">
    <source>
        <dbReference type="HAMAP-Rule" id="MF_01114"/>
    </source>
</evidence>
<dbReference type="InterPro" id="IPR036388">
    <property type="entry name" value="WH-like_DNA-bd_sf"/>
</dbReference>
<dbReference type="InterPro" id="IPR003783">
    <property type="entry name" value="Regulatory_RecX"/>
</dbReference>
<comment type="similarity">
    <text evidence="2 5">Belongs to the RecX family.</text>
</comment>
<dbReference type="GO" id="GO:0006282">
    <property type="term" value="P:regulation of DNA repair"/>
    <property type="evidence" value="ECO:0007669"/>
    <property type="project" value="UniProtKB-UniRule"/>
</dbReference>
<evidence type="ECO:0000256" key="4">
    <source>
        <dbReference type="ARBA" id="ARBA00022490"/>
    </source>
</evidence>
<name>A0A399EBF9_9DEIN</name>
<evidence type="ECO:0000256" key="3">
    <source>
        <dbReference type="ARBA" id="ARBA00018111"/>
    </source>
</evidence>
<dbReference type="RefSeq" id="WP_119315985.1">
    <property type="nucleotide sequence ID" value="NZ_QXDL01000156.1"/>
</dbReference>
<dbReference type="HAMAP" id="MF_01114">
    <property type="entry name" value="RecX"/>
    <property type="match status" value="1"/>
</dbReference>
<evidence type="ECO:0000259" key="6">
    <source>
        <dbReference type="Pfam" id="PF02631"/>
    </source>
</evidence>
<comment type="caution">
    <text evidence="7">The sequence shown here is derived from an EMBL/GenBank/DDBJ whole genome shotgun (WGS) entry which is preliminary data.</text>
</comment>
<accession>A0A399EBF9</accession>
<dbReference type="InterPro" id="IPR053924">
    <property type="entry name" value="RecX_HTH_2nd"/>
</dbReference>
<dbReference type="PANTHER" id="PTHR33602:SF1">
    <property type="entry name" value="REGULATORY PROTEIN RECX FAMILY PROTEIN"/>
    <property type="match status" value="1"/>
</dbReference>
<dbReference type="Gene3D" id="1.10.10.10">
    <property type="entry name" value="Winged helix-like DNA-binding domain superfamily/Winged helix DNA-binding domain"/>
    <property type="match status" value="2"/>
</dbReference>
<proteinExistence type="inferred from homology"/>
<reference evidence="7 8" key="1">
    <citation type="submission" date="2018-08" db="EMBL/GenBank/DDBJ databases">
        <title>Meiothermus terrae DSM 26712 genome sequencing project.</title>
        <authorList>
            <person name="Da Costa M.S."/>
            <person name="Albuquerque L."/>
            <person name="Raposo P."/>
            <person name="Froufe H.J.C."/>
            <person name="Barroso C.S."/>
            <person name="Egas C."/>
        </authorList>
    </citation>
    <scope>NUCLEOTIDE SEQUENCE [LARGE SCALE GENOMIC DNA]</scope>
    <source>
        <strain evidence="7 8">DSM 26712</strain>
    </source>
</reference>
<dbReference type="Pfam" id="PF02631">
    <property type="entry name" value="RecX_HTH2"/>
    <property type="match status" value="1"/>
</dbReference>
<dbReference type="OrthoDB" id="26279at2"/>
<evidence type="ECO:0000256" key="1">
    <source>
        <dbReference type="ARBA" id="ARBA00004496"/>
    </source>
</evidence>
<dbReference type="EMBL" id="QXDL01000156">
    <property type="protein sequence ID" value="RIH81675.1"/>
    <property type="molecule type" value="Genomic_DNA"/>
</dbReference>
<gene>
    <name evidence="5 7" type="primary">recX</name>
    <name evidence="7" type="ORF">Mterra_03022</name>
</gene>
<comment type="function">
    <text evidence="5">Modulates RecA activity.</text>
</comment>
<protein>
    <recommendedName>
        <fullName evidence="3 5">Regulatory protein RecX</fullName>
    </recommendedName>
</protein>
<feature type="domain" description="RecX second three-helical" evidence="6">
    <location>
        <begin position="50"/>
        <end position="89"/>
    </location>
</feature>
<dbReference type="PANTHER" id="PTHR33602">
    <property type="entry name" value="REGULATORY PROTEIN RECX FAMILY PROTEIN"/>
    <property type="match status" value="1"/>
</dbReference>
<evidence type="ECO:0000313" key="8">
    <source>
        <dbReference type="Proteomes" id="UP000265715"/>
    </source>
</evidence>
<comment type="subcellular location">
    <subcellularLocation>
        <location evidence="1 5">Cytoplasm</location>
    </subcellularLocation>
</comment>
<evidence type="ECO:0000313" key="7">
    <source>
        <dbReference type="EMBL" id="RIH81675.1"/>
    </source>
</evidence>
<keyword evidence="4 5" id="KW-0963">Cytoplasm</keyword>
<keyword evidence="8" id="KW-1185">Reference proteome</keyword>